<evidence type="ECO:0000313" key="2">
    <source>
        <dbReference type="Proteomes" id="UP001152320"/>
    </source>
</evidence>
<comment type="caution">
    <text evidence="1">The sequence shown here is derived from an EMBL/GenBank/DDBJ whole genome shotgun (WGS) entry which is preliminary data.</text>
</comment>
<name>A0A9Q0YC12_HOLLE</name>
<evidence type="ECO:0000313" key="1">
    <source>
        <dbReference type="EMBL" id="KAJ8019435.1"/>
    </source>
</evidence>
<reference evidence="1" key="1">
    <citation type="submission" date="2021-10" db="EMBL/GenBank/DDBJ databases">
        <title>Tropical sea cucumber genome reveals ecological adaptation and Cuvierian tubules defense mechanism.</title>
        <authorList>
            <person name="Chen T."/>
        </authorList>
    </citation>
    <scope>NUCLEOTIDE SEQUENCE</scope>
    <source>
        <strain evidence="1">Nanhai2018</strain>
        <tissue evidence="1">Muscle</tissue>
    </source>
</reference>
<gene>
    <name evidence="1" type="ORF">HOLleu_41030</name>
</gene>
<dbReference type="AlphaFoldDB" id="A0A9Q0YC12"/>
<keyword evidence="2" id="KW-1185">Reference proteome</keyword>
<organism evidence="1 2">
    <name type="scientific">Holothuria leucospilota</name>
    <name type="common">Black long sea cucumber</name>
    <name type="synonym">Mertensiothuria leucospilota</name>
    <dbReference type="NCBI Taxonomy" id="206669"/>
    <lineage>
        <taxon>Eukaryota</taxon>
        <taxon>Metazoa</taxon>
        <taxon>Echinodermata</taxon>
        <taxon>Eleutherozoa</taxon>
        <taxon>Echinozoa</taxon>
        <taxon>Holothuroidea</taxon>
        <taxon>Aspidochirotacea</taxon>
        <taxon>Aspidochirotida</taxon>
        <taxon>Holothuriidae</taxon>
        <taxon>Holothuria</taxon>
    </lineage>
</organism>
<protein>
    <submittedName>
        <fullName evidence="1">Uncharacterized protein</fullName>
    </submittedName>
</protein>
<accession>A0A9Q0YC12</accession>
<dbReference type="Proteomes" id="UP001152320">
    <property type="component" value="Chromosome 23"/>
</dbReference>
<proteinExistence type="predicted"/>
<sequence length="106" mass="12458">MTRKIFARFARFAVLQFRFRKKKHLINSELSFSSIYKFYAIYDPNEMEASTQAFFKSHLTNTRRHWGCRSFGSLAVRRANRGATSTQLNNKLTDSGCRKSQFQVIH</sequence>
<dbReference type="EMBL" id="JAIZAY010000023">
    <property type="protein sequence ID" value="KAJ8019435.1"/>
    <property type="molecule type" value="Genomic_DNA"/>
</dbReference>